<name>A0AAW2S500_SESRA</name>
<evidence type="ECO:0000259" key="3">
    <source>
        <dbReference type="PROSITE" id="PS50158"/>
    </source>
</evidence>
<organism evidence="4">
    <name type="scientific">Sesamum radiatum</name>
    <name type="common">Black benniseed</name>
    <dbReference type="NCBI Taxonomy" id="300843"/>
    <lineage>
        <taxon>Eukaryota</taxon>
        <taxon>Viridiplantae</taxon>
        <taxon>Streptophyta</taxon>
        <taxon>Embryophyta</taxon>
        <taxon>Tracheophyta</taxon>
        <taxon>Spermatophyta</taxon>
        <taxon>Magnoliopsida</taxon>
        <taxon>eudicotyledons</taxon>
        <taxon>Gunneridae</taxon>
        <taxon>Pentapetalae</taxon>
        <taxon>asterids</taxon>
        <taxon>lamiids</taxon>
        <taxon>Lamiales</taxon>
        <taxon>Pedaliaceae</taxon>
        <taxon>Sesamum</taxon>
    </lineage>
</organism>
<comment type="caution">
    <text evidence="4">The sequence shown here is derived from an EMBL/GenBank/DDBJ whole genome shotgun (WGS) entry which is preliminary data.</text>
</comment>
<keyword evidence="1" id="KW-0479">Metal-binding</keyword>
<proteinExistence type="predicted"/>
<evidence type="ECO:0000313" key="4">
    <source>
        <dbReference type="EMBL" id="KAL0387428.1"/>
    </source>
</evidence>
<reference evidence="4" key="1">
    <citation type="submission" date="2020-06" db="EMBL/GenBank/DDBJ databases">
        <authorList>
            <person name="Li T."/>
            <person name="Hu X."/>
            <person name="Zhang T."/>
            <person name="Song X."/>
            <person name="Zhang H."/>
            <person name="Dai N."/>
            <person name="Sheng W."/>
            <person name="Hou X."/>
            <person name="Wei L."/>
        </authorList>
    </citation>
    <scope>NUCLEOTIDE SEQUENCE</scope>
    <source>
        <strain evidence="4">G02</strain>
        <tissue evidence="4">Leaf</tissue>
    </source>
</reference>
<dbReference type="InterPro" id="IPR001878">
    <property type="entry name" value="Znf_CCHC"/>
</dbReference>
<keyword evidence="1" id="KW-0862">Zinc</keyword>
<dbReference type="GO" id="GO:0003676">
    <property type="term" value="F:nucleic acid binding"/>
    <property type="evidence" value="ECO:0007669"/>
    <property type="project" value="InterPro"/>
</dbReference>
<evidence type="ECO:0000256" key="2">
    <source>
        <dbReference type="SAM" id="MobiDB-lite"/>
    </source>
</evidence>
<feature type="compositionally biased region" description="Basic and acidic residues" evidence="2">
    <location>
        <begin position="98"/>
        <end position="108"/>
    </location>
</feature>
<dbReference type="PANTHER" id="PTHR33325:SF11">
    <property type="entry name" value="COLD SHOCK DOMAIN-CONTAINING PROTEIN 4-LIKE"/>
    <property type="match status" value="1"/>
</dbReference>
<dbReference type="GO" id="GO:0008270">
    <property type="term" value="F:zinc ion binding"/>
    <property type="evidence" value="ECO:0007669"/>
    <property type="project" value="UniProtKB-KW"/>
</dbReference>
<evidence type="ECO:0000256" key="1">
    <source>
        <dbReference type="PROSITE-ProRule" id="PRU00047"/>
    </source>
</evidence>
<dbReference type="EMBL" id="JACGWJ010000011">
    <property type="protein sequence ID" value="KAL0387428.1"/>
    <property type="molecule type" value="Genomic_DNA"/>
</dbReference>
<keyword evidence="1" id="KW-0863">Zinc-finger</keyword>
<gene>
    <name evidence="4" type="ORF">Sradi_2624600</name>
</gene>
<dbReference type="InterPro" id="IPR036875">
    <property type="entry name" value="Znf_CCHC_sf"/>
</dbReference>
<protein>
    <recommendedName>
        <fullName evidence="3">CCHC-type domain-containing protein</fullName>
    </recommendedName>
</protein>
<accession>A0AAW2S500</accession>
<reference evidence="4" key="2">
    <citation type="journal article" date="2024" name="Plant">
        <title>Genomic evolution and insights into agronomic trait innovations of Sesamum species.</title>
        <authorList>
            <person name="Miao H."/>
            <person name="Wang L."/>
            <person name="Qu L."/>
            <person name="Liu H."/>
            <person name="Sun Y."/>
            <person name="Le M."/>
            <person name="Wang Q."/>
            <person name="Wei S."/>
            <person name="Zheng Y."/>
            <person name="Lin W."/>
            <person name="Duan Y."/>
            <person name="Cao H."/>
            <person name="Xiong S."/>
            <person name="Wang X."/>
            <person name="Wei L."/>
            <person name="Li C."/>
            <person name="Ma Q."/>
            <person name="Ju M."/>
            <person name="Zhao R."/>
            <person name="Li G."/>
            <person name="Mu C."/>
            <person name="Tian Q."/>
            <person name="Mei H."/>
            <person name="Zhang T."/>
            <person name="Gao T."/>
            <person name="Zhang H."/>
        </authorList>
    </citation>
    <scope>NUCLEOTIDE SEQUENCE</scope>
    <source>
        <strain evidence="4">G02</strain>
    </source>
</reference>
<feature type="region of interest" description="Disordered" evidence="2">
    <location>
        <begin position="41"/>
        <end position="108"/>
    </location>
</feature>
<dbReference type="Gene3D" id="4.10.60.10">
    <property type="entry name" value="Zinc finger, CCHC-type"/>
    <property type="match status" value="1"/>
</dbReference>
<feature type="compositionally biased region" description="Basic residues" evidence="2">
    <location>
        <begin position="56"/>
        <end position="71"/>
    </location>
</feature>
<dbReference type="PROSITE" id="PS50158">
    <property type="entry name" value="ZF_CCHC"/>
    <property type="match status" value="1"/>
</dbReference>
<sequence length="193" mass="21847">MFRIVSKLRLCGEDVTDEQMLEKTFSTFHASNLVLQQQYRERSGRYHGSPQGHSYGRGRGRGRGHGGRGRGRGNDRRNHHNTWINPNIQKKNGIKAKNQHEKTTNGDSCHRCGMSGHWSRTCRTAPHLVKLYQASLKAKGKEVETNFVEAGISDNTHIDASDFFQSIENDDKDLPELPLQFGDIPEDFSNLAD</sequence>
<dbReference type="AlphaFoldDB" id="A0AAW2S500"/>
<feature type="domain" description="CCHC-type" evidence="3">
    <location>
        <begin position="109"/>
        <end position="123"/>
    </location>
</feature>
<dbReference type="SUPFAM" id="SSF57756">
    <property type="entry name" value="Retrovirus zinc finger-like domains"/>
    <property type="match status" value="1"/>
</dbReference>
<dbReference type="PANTHER" id="PTHR33325">
    <property type="entry name" value="ZINC FINGER, CCHC-TYPE-RELATED"/>
    <property type="match status" value="1"/>
</dbReference>